<feature type="domain" description="Predicted 3'-5' exonuclease PolB-like" evidence="1">
    <location>
        <begin position="63"/>
        <end position="228"/>
    </location>
</feature>
<reference evidence="2 3" key="1">
    <citation type="submission" date="2016-10" db="EMBL/GenBank/DDBJ databases">
        <authorList>
            <person name="de Groot N.N."/>
        </authorList>
    </citation>
    <scope>NUCLEOTIDE SEQUENCE [LARGE SCALE GENOMIC DNA]</scope>
    <source>
        <strain evidence="2 3">DSM 21668</strain>
    </source>
</reference>
<dbReference type="AlphaFoldDB" id="A0A1G9MMS6"/>
<dbReference type="EMBL" id="FNGS01000003">
    <property type="protein sequence ID" value="SDL75363.1"/>
    <property type="molecule type" value="Genomic_DNA"/>
</dbReference>
<dbReference type="InterPro" id="IPR036397">
    <property type="entry name" value="RNaseH_sf"/>
</dbReference>
<evidence type="ECO:0000313" key="3">
    <source>
        <dbReference type="Proteomes" id="UP000198901"/>
    </source>
</evidence>
<dbReference type="STRING" id="563176.SAMN04488090_1664"/>
<keyword evidence="3" id="KW-1185">Reference proteome</keyword>
<dbReference type="CDD" id="cd05782">
    <property type="entry name" value="DNA_polB_like1_exo"/>
    <property type="match status" value="1"/>
</dbReference>
<dbReference type="Pfam" id="PF10108">
    <property type="entry name" value="DNA_pol_B_exo2"/>
    <property type="match status" value="1"/>
</dbReference>
<dbReference type="RefSeq" id="WP_093200330.1">
    <property type="nucleotide sequence ID" value="NZ_FNGS01000003.1"/>
</dbReference>
<gene>
    <name evidence="2" type="ORF">SAMN04488090_1664</name>
</gene>
<protein>
    <recommendedName>
        <fullName evidence="1">Predicted 3'-5' exonuclease PolB-like domain-containing protein</fullName>
    </recommendedName>
</protein>
<dbReference type="InterPro" id="IPR012337">
    <property type="entry name" value="RNaseH-like_sf"/>
</dbReference>
<proteinExistence type="predicted"/>
<dbReference type="Proteomes" id="UP000198901">
    <property type="component" value="Unassembled WGS sequence"/>
</dbReference>
<evidence type="ECO:0000259" key="1">
    <source>
        <dbReference type="Pfam" id="PF10108"/>
    </source>
</evidence>
<dbReference type="Gene3D" id="3.30.420.10">
    <property type="entry name" value="Ribonuclease H-like superfamily/Ribonuclease H"/>
    <property type="match status" value="1"/>
</dbReference>
<dbReference type="OrthoDB" id="9773351at2"/>
<name>A0A1G9MMS6_9BACT</name>
<dbReference type="InterPro" id="IPR019288">
    <property type="entry name" value="3'-5'_exonuclease_PolB-like"/>
</dbReference>
<dbReference type="SUPFAM" id="SSF53098">
    <property type="entry name" value="Ribonuclease H-like"/>
    <property type="match status" value="1"/>
</dbReference>
<evidence type="ECO:0000313" key="2">
    <source>
        <dbReference type="EMBL" id="SDL75363.1"/>
    </source>
</evidence>
<organism evidence="2 3">
    <name type="scientific">Siphonobacter aquaeclarae</name>
    <dbReference type="NCBI Taxonomy" id="563176"/>
    <lineage>
        <taxon>Bacteria</taxon>
        <taxon>Pseudomonadati</taxon>
        <taxon>Bacteroidota</taxon>
        <taxon>Cytophagia</taxon>
        <taxon>Cytophagales</taxon>
        <taxon>Cytophagaceae</taxon>
        <taxon>Siphonobacter</taxon>
    </lineage>
</organism>
<dbReference type="GO" id="GO:0003676">
    <property type="term" value="F:nucleic acid binding"/>
    <property type="evidence" value="ECO:0007669"/>
    <property type="project" value="InterPro"/>
</dbReference>
<sequence length="240" mass="28081">MPDTTYAHLLFLDIETVSGAASFQDLPDRLRSEWLRKASYLKNEEGLSDEALYFSRAGVFAEFGKIVAIGLGFFHEDEDGTRTFRVRTLRGHDEHALLTEFTALLRKKYPRHLTLCAHNGREFDYPFLCRRLLVRNIPIPKNLWNPAWRRFENPHLDTMDMWKFGDYKHYTSLELLAALFDIPSSKETLSGDQVTPAYYLRDDLEGIARYCREDVVVLARLFLRYRQLPDLEEDAIVRLD</sequence>
<accession>A0A1G9MMS6</accession>